<keyword evidence="15" id="KW-1185">Reference proteome</keyword>
<dbReference type="InterPro" id="IPR034646">
    <property type="entry name" value="ADCK3_dom"/>
</dbReference>
<dbReference type="GO" id="GO:0006412">
    <property type="term" value="P:translation"/>
    <property type="evidence" value="ECO:0007669"/>
    <property type="project" value="InterPro"/>
</dbReference>
<evidence type="ECO:0000256" key="8">
    <source>
        <dbReference type="ARBA" id="ARBA00022833"/>
    </source>
</evidence>
<dbReference type="CDD" id="cd13970">
    <property type="entry name" value="ABC1_ADCK3"/>
    <property type="match status" value="1"/>
</dbReference>
<dbReference type="InterPro" id="IPR002906">
    <property type="entry name" value="Ribosomal_eS31"/>
</dbReference>
<comment type="pathway">
    <text evidence="1">Cofactor biosynthesis; ubiquinone biosynthesis.</text>
</comment>
<evidence type="ECO:0000313" key="14">
    <source>
        <dbReference type="EMBL" id="KFD55462.1"/>
    </source>
</evidence>
<dbReference type="GO" id="GO:0003735">
    <property type="term" value="F:structural constituent of ribosome"/>
    <property type="evidence" value="ECO:0007669"/>
    <property type="project" value="InterPro"/>
</dbReference>
<dbReference type="SMART" id="SM01402">
    <property type="entry name" value="Ribosomal_S27"/>
    <property type="match status" value="1"/>
</dbReference>
<evidence type="ECO:0000256" key="10">
    <source>
        <dbReference type="ARBA" id="ARBA00022980"/>
    </source>
</evidence>
<dbReference type="PRINTS" id="PR00348">
    <property type="entry name" value="UBIQUITIN"/>
</dbReference>
<feature type="compositionally biased region" description="Basic and acidic residues" evidence="12">
    <location>
        <begin position="338"/>
        <end position="348"/>
    </location>
</feature>
<dbReference type="SUPFAM" id="SSF57829">
    <property type="entry name" value="Zn-binding ribosomal proteins"/>
    <property type="match status" value="1"/>
</dbReference>
<feature type="region of interest" description="Disordered" evidence="12">
    <location>
        <begin position="326"/>
        <end position="352"/>
    </location>
</feature>
<keyword evidence="6" id="KW-0808">Transferase</keyword>
<evidence type="ECO:0000256" key="7">
    <source>
        <dbReference type="ARBA" id="ARBA00022741"/>
    </source>
</evidence>
<organism evidence="14 15">
    <name type="scientific">Trichuris suis</name>
    <name type="common">pig whipworm</name>
    <dbReference type="NCBI Taxonomy" id="68888"/>
    <lineage>
        <taxon>Eukaryota</taxon>
        <taxon>Metazoa</taxon>
        <taxon>Ecdysozoa</taxon>
        <taxon>Nematoda</taxon>
        <taxon>Enoplea</taxon>
        <taxon>Dorylaimia</taxon>
        <taxon>Trichinellida</taxon>
        <taxon>Trichuridae</taxon>
        <taxon>Trichuris</taxon>
    </lineage>
</organism>
<gene>
    <name evidence="14" type="ORF">M513_03802</name>
</gene>
<dbReference type="InterPro" id="IPR011332">
    <property type="entry name" value="Ribosomal_zn-bd"/>
</dbReference>
<evidence type="ECO:0000256" key="5">
    <source>
        <dbReference type="ARBA" id="ARBA00022499"/>
    </source>
</evidence>
<dbReference type="InterPro" id="IPR051409">
    <property type="entry name" value="Atypical_kinase_ADCK"/>
</dbReference>
<keyword evidence="5" id="KW-1017">Isopeptide bond</keyword>
<evidence type="ECO:0000313" key="15">
    <source>
        <dbReference type="Proteomes" id="UP000030764"/>
    </source>
</evidence>
<dbReference type="Pfam" id="PF00240">
    <property type="entry name" value="ubiquitin"/>
    <property type="match status" value="1"/>
</dbReference>
<keyword evidence="10" id="KW-0689">Ribosomal protein</keyword>
<sequence>MQLFVKTLTEGTIVLEVEPDETVGNVKAKIQDREAIVPDQQRLIFSGKQLEDLRTLSDYDIQKDSTLHLALRLRGGAKKRKKKVYSTPKKIKHKKKKVKLAVLKYYKIDENGKVSRLRKECTSESCGAGVFMANHFNRQYCGKCYTTLPLSVVGMQQPKSFVQLLQDFAILGRLYISKEIGARMSALPASTIVDYISKSTFLVSAGLKAFSVSPETKVNYISKSTFLVSAGLKAFSVSPETKASVKECLERANVVLFGARHGLPAVWRQKHYSTMNESANMTSPALKSLDSAPDERLTPVADGATDAFHSFIDSERVEAVPIIDLPKMPVDSGTSESLQERSPEDVLPSKESTIVNRAVANNSPLIETSSLPRPQVLPLASQKTSGDAKQSSVPVSSYLRSSAKERKVPASRISRLYNFGSLAVQLGFGALAEVTKRTFSPVESGSASSSSPFLTDANIERLVSTLCRVRGAALKLGQMLSIQDNTLFSPHVQAIFERVRNSADFMPLSQVQTTLEEAYGAKWQDKFERFDEKPFAAASIGQVHFAILKTGECLALKIQVCPRLFAFAVHRKCAFCCQYPGVAKSIKSDVDNLLSVLSFSNIFPRGMFLENFATAMKSEISLECDYLNEAGAMVKFRELLADDSDFYVPTVYLGHTTSKVLAMEYVRGALLDKCANLDQPTRDWIGKKMLQLCLRELFEFKFMQTDPNWSNFLFNADTSKIVLLDFGASRSFPSRFVDQYFNVINAASVGDRKSILAYSRDIGFLTGYESKVMEEAHTDAVMILGEAFGSNRLFDFSTQDTTRRINRLIPVMLEHRLRPPPDEIYSLHRKMAGAFLLCAQLKAKVNCFELFNQVKAVRKLSVNEKD</sequence>
<dbReference type="SMART" id="SM00213">
    <property type="entry name" value="UBQ"/>
    <property type="match status" value="1"/>
</dbReference>
<dbReference type="InterPro" id="IPR004147">
    <property type="entry name" value="ABC1_dom"/>
</dbReference>
<dbReference type="GO" id="GO:0006744">
    <property type="term" value="P:ubiquinone biosynthetic process"/>
    <property type="evidence" value="ECO:0007669"/>
    <property type="project" value="TreeGrafter"/>
</dbReference>
<evidence type="ECO:0000256" key="6">
    <source>
        <dbReference type="ARBA" id="ARBA00022679"/>
    </source>
</evidence>
<dbReference type="SUPFAM" id="SSF54236">
    <property type="entry name" value="Ubiquitin-like"/>
    <property type="match status" value="1"/>
</dbReference>
<dbReference type="GO" id="GO:1990904">
    <property type="term" value="C:ribonucleoprotein complex"/>
    <property type="evidence" value="ECO:0007669"/>
    <property type="project" value="UniProtKB-KW"/>
</dbReference>
<reference evidence="14 15" key="1">
    <citation type="journal article" date="2014" name="Nat. Genet.">
        <title>Genome and transcriptome of the porcine whipworm Trichuris suis.</title>
        <authorList>
            <person name="Jex A.R."/>
            <person name="Nejsum P."/>
            <person name="Schwarz E.M."/>
            <person name="Hu L."/>
            <person name="Young N.D."/>
            <person name="Hall R.S."/>
            <person name="Korhonen P.K."/>
            <person name="Liao S."/>
            <person name="Thamsborg S."/>
            <person name="Xia J."/>
            <person name="Xu P."/>
            <person name="Wang S."/>
            <person name="Scheerlinck J.P."/>
            <person name="Hofmann A."/>
            <person name="Sternberg P.W."/>
            <person name="Wang J."/>
            <person name="Gasser R.B."/>
        </authorList>
    </citation>
    <scope>NUCLEOTIDE SEQUENCE [LARGE SCALE GENOMIC DNA]</scope>
    <source>
        <strain evidence="14">DCEP-RM93M</strain>
    </source>
</reference>
<accession>A0A085ME16</accession>
<dbReference type="Gene3D" id="6.20.50.150">
    <property type="match status" value="1"/>
</dbReference>
<dbReference type="GO" id="GO:0016740">
    <property type="term" value="F:transferase activity"/>
    <property type="evidence" value="ECO:0007669"/>
    <property type="project" value="UniProtKB-KW"/>
</dbReference>
<dbReference type="AlphaFoldDB" id="A0A085ME16"/>
<dbReference type="FunFam" id="3.10.20.90:FF:000160">
    <property type="entry name" value="Polyubiquitin-C"/>
    <property type="match status" value="1"/>
</dbReference>
<evidence type="ECO:0000256" key="2">
    <source>
        <dbReference type="ARBA" id="ARBA00008373"/>
    </source>
</evidence>
<feature type="domain" description="Ubiquitin-like" evidence="13">
    <location>
        <begin position="1"/>
        <end position="76"/>
    </location>
</feature>
<dbReference type="PROSITE" id="PS50053">
    <property type="entry name" value="UBIQUITIN_2"/>
    <property type="match status" value="1"/>
</dbReference>
<protein>
    <recommendedName>
        <fullName evidence="13">Ubiquitin-like domain-containing protein</fullName>
    </recommendedName>
</protein>
<dbReference type="InterPro" id="IPR029071">
    <property type="entry name" value="Ubiquitin-like_domsf"/>
</dbReference>
<evidence type="ECO:0000256" key="4">
    <source>
        <dbReference type="ARBA" id="ARBA00009891"/>
    </source>
</evidence>
<comment type="similarity">
    <text evidence="2">In the N-terminal section; belongs to the ubiquitin family.</text>
</comment>
<evidence type="ECO:0000256" key="3">
    <source>
        <dbReference type="ARBA" id="ARBA00009670"/>
    </source>
</evidence>
<keyword evidence="8" id="KW-0862">Zinc</keyword>
<name>A0A085ME16_9BILA</name>
<dbReference type="GO" id="GO:0005524">
    <property type="term" value="F:ATP binding"/>
    <property type="evidence" value="ECO:0007669"/>
    <property type="project" value="UniProtKB-KW"/>
</dbReference>
<dbReference type="EMBL" id="KL363200">
    <property type="protein sequence ID" value="KFD55462.1"/>
    <property type="molecule type" value="Genomic_DNA"/>
</dbReference>
<dbReference type="Gene3D" id="3.10.20.90">
    <property type="entry name" value="Phosphatidylinositol 3-kinase Catalytic Subunit, Chain A, domain 1"/>
    <property type="match status" value="1"/>
</dbReference>
<evidence type="ECO:0000256" key="9">
    <source>
        <dbReference type="ARBA" id="ARBA00022840"/>
    </source>
</evidence>
<dbReference type="InterPro" id="IPR011009">
    <property type="entry name" value="Kinase-like_dom_sf"/>
</dbReference>
<proteinExistence type="inferred from homology"/>
<dbReference type="InterPro" id="IPR038582">
    <property type="entry name" value="Ribosomal_eS31_euk-type_sf"/>
</dbReference>
<evidence type="ECO:0000256" key="11">
    <source>
        <dbReference type="ARBA" id="ARBA00023274"/>
    </source>
</evidence>
<evidence type="ECO:0000259" key="13">
    <source>
        <dbReference type="PROSITE" id="PS50053"/>
    </source>
</evidence>
<dbReference type="GO" id="GO:0005840">
    <property type="term" value="C:ribosome"/>
    <property type="evidence" value="ECO:0007669"/>
    <property type="project" value="UniProtKB-KW"/>
</dbReference>
<keyword evidence="11" id="KW-0687">Ribonucleoprotein</keyword>
<comment type="similarity">
    <text evidence="3">Belongs to the protein kinase superfamily. ADCK protein kinase family.</text>
</comment>
<dbReference type="Pfam" id="PF01599">
    <property type="entry name" value="Ribosomal_S27"/>
    <property type="match status" value="1"/>
</dbReference>
<dbReference type="Proteomes" id="UP000030764">
    <property type="component" value="Unassembled WGS sequence"/>
</dbReference>
<evidence type="ECO:0000256" key="1">
    <source>
        <dbReference type="ARBA" id="ARBA00004749"/>
    </source>
</evidence>
<dbReference type="PANTHER" id="PTHR43851:SF3">
    <property type="entry name" value="COENZYME Q8"/>
    <property type="match status" value="1"/>
</dbReference>
<dbReference type="PANTHER" id="PTHR43851">
    <property type="match status" value="1"/>
</dbReference>
<dbReference type="Pfam" id="PF03109">
    <property type="entry name" value="ABC1"/>
    <property type="match status" value="2"/>
</dbReference>
<keyword evidence="9" id="KW-0067">ATP-binding</keyword>
<dbReference type="InterPro" id="IPR000626">
    <property type="entry name" value="Ubiquitin-like_dom"/>
</dbReference>
<comment type="similarity">
    <text evidence="4">In the C-terminal section; belongs to the eukaryotic ribosomal protein eS31 family.</text>
</comment>
<evidence type="ECO:0000256" key="12">
    <source>
        <dbReference type="SAM" id="MobiDB-lite"/>
    </source>
</evidence>
<dbReference type="SUPFAM" id="SSF56112">
    <property type="entry name" value="Protein kinase-like (PK-like)"/>
    <property type="match status" value="1"/>
</dbReference>
<keyword evidence="7" id="KW-0547">Nucleotide-binding</keyword>
<dbReference type="InterPro" id="IPR019956">
    <property type="entry name" value="Ubiquitin_dom"/>
</dbReference>